<dbReference type="InterPro" id="IPR013989">
    <property type="entry name" value="Dev_and_cell_death_domain"/>
</dbReference>
<evidence type="ECO:0000256" key="1">
    <source>
        <dbReference type="SAM" id="MobiDB-lite"/>
    </source>
</evidence>
<dbReference type="PANTHER" id="PTHR46034:SF7">
    <property type="entry name" value="INFLUENZA VIRUS NS1A-BINDING PROTEIN"/>
    <property type="match status" value="1"/>
</dbReference>
<name>G7KU34_MEDTR</name>
<feature type="compositionally biased region" description="Polar residues" evidence="1">
    <location>
        <begin position="205"/>
        <end position="214"/>
    </location>
</feature>
<dbReference type="OrthoDB" id="45365at2759"/>
<accession>A0A0C3W7L6</accession>
<dbReference type="PaxDb" id="3880-AES79616"/>
<dbReference type="InterPro" id="IPR044832">
    <property type="entry name" value="NRP-like"/>
</dbReference>
<sequence length="363" mass="41449">MSSSSGNQLYSPSPNQSYGRNLSKEQLGGVIFGTKNSTINECLTKQLFGLPAQHFAYVKNICPGLPLFLFNYTDRTLQGIFEAAGPGRMFIDQYGWSADSSEVTRFPAQVQIRVQSHCRPMSEDKFKHIIADNYYHLKHFWFELDHGQTNQLIALLKHLEIIPANSVPQNTNRVTASRPLPQHCPTSKVKTFQMPESELEEYHSTRSSMKSGSNKSDLFDECFQPLDPSWENSVCGTSYANENWSEGKHSEKEESPSSSLEKWENPSSPFEKWENPSSPLEEENTNSSFERDENTSSPLEHQYNIAQFVQELTDFKKTQAERNNYLEQKLITAELKIQLLKDRCTLLESTRKAMRIAVKGQID</sequence>
<dbReference type="EnsemblPlants" id="AES79616">
    <property type="protein sequence ID" value="AES79616"/>
    <property type="gene ID" value="MTR_7g070350"/>
</dbReference>
<dbReference type="eggNOG" id="KOG1072">
    <property type="taxonomic scope" value="Eukaryota"/>
</dbReference>
<reference evidence="3 5" key="1">
    <citation type="journal article" date="2011" name="Nature">
        <title>The Medicago genome provides insight into the evolution of rhizobial symbioses.</title>
        <authorList>
            <person name="Young N.D."/>
            <person name="Debelle F."/>
            <person name="Oldroyd G.E."/>
            <person name="Geurts R."/>
            <person name="Cannon S.B."/>
            <person name="Udvardi M.K."/>
            <person name="Benedito V.A."/>
            <person name="Mayer K.F."/>
            <person name="Gouzy J."/>
            <person name="Schoof H."/>
            <person name="Van de Peer Y."/>
            <person name="Proost S."/>
            <person name="Cook D.R."/>
            <person name="Meyers B.C."/>
            <person name="Spannagl M."/>
            <person name="Cheung F."/>
            <person name="De Mita S."/>
            <person name="Krishnakumar V."/>
            <person name="Gundlach H."/>
            <person name="Zhou S."/>
            <person name="Mudge J."/>
            <person name="Bharti A.K."/>
            <person name="Murray J.D."/>
            <person name="Naoumkina M.A."/>
            <person name="Rosen B."/>
            <person name="Silverstein K.A."/>
            <person name="Tang H."/>
            <person name="Rombauts S."/>
            <person name="Zhao P.X."/>
            <person name="Zhou P."/>
            <person name="Barbe V."/>
            <person name="Bardou P."/>
            <person name="Bechner M."/>
            <person name="Bellec A."/>
            <person name="Berger A."/>
            <person name="Berges H."/>
            <person name="Bidwell S."/>
            <person name="Bisseling T."/>
            <person name="Choisne N."/>
            <person name="Couloux A."/>
            <person name="Denny R."/>
            <person name="Deshpande S."/>
            <person name="Dai X."/>
            <person name="Doyle J.J."/>
            <person name="Dudez A.M."/>
            <person name="Farmer A.D."/>
            <person name="Fouteau S."/>
            <person name="Franken C."/>
            <person name="Gibelin C."/>
            <person name="Gish J."/>
            <person name="Goldstein S."/>
            <person name="Gonzalez A.J."/>
            <person name="Green P.J."/>
            <person name="Hallab A."/>
            <person name="Hartog M."/>
            <person name="Hua A."/>
            <person name="Humphray S.J."/>
            <person name="Jeong D.H."/>
            <person name="Jing Y."/>
            <person name="Jocker A."/>
            <person name="Kenton S.M."/>
            <person name="Kim D.J."/>
            <person name="Klee K."/>
            <person name="Lai H."/>
            <person name="Lang C."/>
            <person name="Lin S."/>
            <person name="Macmil S.L."/>
            <person name="Magdelenat G."/>
            <person name="Matthews L."/>
            <person name="McCorrison J."/>
            <person name="Monaghan E.L."/>
            <person name="Mun J.H."/>
            <person name="Najar F.Z."/>
            <person name="Nicholson C."/>
            <person name="Noirot C."/>
            <person name="O'Bleness M."/>
            <person name="Paule C.R."/>
            <person name="Poulain J."/>
            <person name="Prion F."/>
            <person name="Qin B."/>
            <person name="Qu C."/>
            <person name="Retzel E.F."/>
            <person name="Riddle C."/>
            <person name="Sallet E."/>
            <person name="Samain S."/>
            <person name="Samson N."/>
            <person name="Sanders I."/>
            <person name="Saurat O."/>
            <person name="Scarpelli C."/>
            <person name="Schiex T."/>
            <person name="Segurens B."/>
            <person name="Severin A.J."/>
            <person name="Sherrier D.J."/>
            <person name="Shi R."/>
            <person name="Sims S."/>
            <person name="Singer S.R."/>
            <person name="Sinharoy S."/>
            <person name="Sterck L."/>
            <person name="Viollet A."/>
            <person name="Wang B.B."/>
            <person name="Wang K."/>
            <person name="Wang M."/>
            <person name="Wang X."/>
            <person name="Warfsmann J."/>
            <person name="Weissenbach J."/>
            <person name="White D.D."/>
            <person name="White J.D."/>
            <person name="Wiley G.B."/>
            <person name="Wincker P."/>
            <person name="Xing Y."/>
            <person name="Yang L."/>
            <person name="Yao Z."/>
            <person name="Ying F."/>
            <person name="Zhai J."/>
            <person name="Zhou L."/>
            <person name="Zuber A."/>
            <person name="Denarie J."/>
            <person name="Dixon R.A."/>
            <person name="May G.D."/>
            <person name="Schwartz D.C."/>
            <person name="Rogers J."/>
            <person name="Quetier F."/>
            <person name="Town C.D."/>
            <person name="Roe B.A."/>
        </authorList>
    </citation>
    <scope>NUCLEOTIDE SEQUENCE [LARGE SCALE GENOMIC DNA]</scope>
    <source>
        <strain evidence="3">A17</strain>
        <strain evidence="4 5">cv. Jemalong A17</strain>
    </source>
</reference>
<keyword evidence="5" id="KW-1185">Reference proteome</keyword>
<dbReference type="KEGG" id="mtr:11406519"/>
<protein>
    <submittedName>
        <fullName evidence="3">DCD (Development and cell death) domain protein</fullName>
    </submittedName>
</protein>
<evidence type="ECO:0000313" key="5">
    <source>
        <dbReference type="Proteomes" id="UP000002051"/>
    </source>
</evidence>
<feature type="compositionally biased region" description="Basic and acidic residues" evidence="1">
    <location>
        <begin position="245"/>
        <end position="255"/>
    </location>
</feature>
<dbReference type="PANTHER" id="PTHR46034">
    <property type="match status" value="1"/>
</dbReference>
<reference evidence="3 5" key="2">
    <citation type="journal article" date="2014" name="BMC Genomics">
        <title>An improved genome release (version Mt4.0) for the model legume Medicago truncatula.</title>
        <authorList>
            <person name="Tang H."/>
            <person name="Krishnakumar V."/>
            <person name="Bidwell S."/>
            <person name="Rosen B."/>
            <person name="Chan A."/>
            <person name="Zhou S."/>
            <person name="Gentzbittel L."/>
            <person name="Childs K.L."/>
            <person name="Yandell M."/>
            <person name="Gundlach H."/>
            <person name="Mayer K.F."/>
            <person name="Schwartz D.C."/>
            <person name="Town C.D."/>
        </authorList>
    </citation>
    <scope>GENOME REANNOTATION</scope>
    <source>
        <strain evidence="4 5">cv. Jemalong A17</strain>
    </source>
</reference>
<proteinExistence type="predicted"/>
<evidence type="ECO:0000259" key="2">
    <source>
        <dbReference type="PROSITE" id="PS51222"/>
    </source>
</evidence>
<dbReference type="Pfam" id="PF10539">
    <property type="entry name" value="Dev_Cell_Death"/>
    <property type="match status" value="1"/>
</dbReference>
<evidence type="ECO:0000313" key="3">
    <source>
        <dbReference type="EMBL" id="AES79616.2"/>
    </source>
</evidence>
<dbReference type="SMART" id="SM00767">
    <property type="entry name" value="DCD"/>
    <property type="match status" value="1"/>
</dbReference>
<dbReference type="EMBL" id="CM001223">
    <property type="protein sequence ID" value="AES79616.2"/>
    <property type="molecule type" value="Genomic_DNA"/>
</dbReference>
<dbReference type="HOGENOM" id="CLU_763712_0_0_1"/>
<dbReference type="PROSITE" id="PS51222">
    <property type="entry name" value="DCD"/>
    <property type="match status" value="1"/>
</dbReference>
<feature type="domain" description="DCD" evidence="2">
    <location>
        <begin position="25"/>
        <end position="158"/>
    </location>
</feature>
<feature type="region of interest" description="Disordered" evidence="1">
    <location>
        <begin position="194"/>
        <end position="214"/>
    </location>
</feature>
<dbReference type="Proteomes" id="UP000002051">
    <property type="component" value="Unassembled WGS sequence"/>
</dbReference>
<dbReference type="AlphaFoldDB" id="G7KU34"/>
<evidence type="ECO:0000313" key="4">
    <source>
        <dbReference type="EnsemblPlants" id="AES79616"/>
    </source>
</evidence>
<gene>
    <name evidence="4" type="primary">11406519</name>
    <name evidence="3" type="ordered locus">MTR_7g070350</name>
</gene>
<feature type="region of interest" description="Disordered" evidence="1">
    <location>
        <begin position="242"/>
        <end position="297"/>
    </location>
</feature>
<dbReference type="GO" id="GO:0034976">
    <property type="term" value="P:response to endoplasmic reticulum stress"/>
    <property type="evidence" value="ECO:0007669"/>
    <property type="project" value="InterPro"/>
</dbReference>
<accession>G7KU34</accession>
<reference evidence="4" key="3">
    <citation type="submission" date="2015-04" db="UniProtKB">
        <authorList>
            <consortium name="EnsemblPlants"/>
        </authorList>
    </citation>
    <scope>IDENTIFICATION</scope>
    <source>
        <strain evidence="4">cv. Jemalong A17</strain>
    </source>
</reference>
<organism evidence="3 5">
    <name type="scientific">Medicago truncatula</name>
    <name type="common">Barrel medic</name>
    <name type="synonym">Medicago tribuloides</name>
    <dbReference type="NCBI Taxonomy" id="3880"/>
    <lineage>
        <taxon>Eukaryota</taxon>
        <taxon>Viridiplantae</taxon>
        <taxon>Streptophyta</taxon>
        <taxon>Embryophyta</taxon>
        <taxon>Tracheophyta</taxon>
        <taxon>Spermatophyta</taxon>
        <taxon>Magnoliopsida</taxon>
        <taxon>eudicotyledons</taxon>
        <taxon>Gunneridae</taxon>
        <taxon>Pentapetalae</taxon>
        <taxon>rosids</taxon>
        <taxon>fabids</taxon>
        <taxon>Fabales</taxon>
        <taxon>Fabaceae</taxon>
        <taxon>Papilionoideae</taxon>
        <taxon>50 kb inversion clade</taxon>
        <taxon>NPAAA clade</taxon>
        <taxon>Hologalegina</taxon>
        <taxon>IRL clade</taxon>
        <taxon>Trifolieae</taxon>
        <taxon>Medicago</taxon>
    </lineage>
</organism>